<reference evidence="1" key="1">
    <citation type="submission" date="2022-10" db="EMBL/GenBank/DDBJ databases">
        <title>Whole-Genome Sequencing of Brachybacterium huguangmaarense BRM-3, Isolated from Betula schmidtii.</title>
        <authorList>
            <person name="Haam D."/>
        </authorList>
    </citation>
    <scope>NUCLEOTIDE SEQUENCE</scope>
    <source>
        <strain evidence="1">BRM-3</strain>
    </source>
</reference>
<evidence type="ECO:0008006" key="3">
    <source>
        <dbReference type="Google" id="ProtNLM"/>
    </source>
</evidence>
<dbReference type="EMBL" id="CP107020">
    <property type="protein sequence ID" value="UYG15778.1"/>
    <property type="molecule type" value="Genomic_DNA"/>
</dbReference>
<keyword evidence="2" id="KW-1185">Reference proteome</keyword>
<accession>A0ABY6FZD2</accession>
<proteinExistence type="predicted"/>
<evidence type="ECO:0000313" key="2">
    <source>
        <dbReference type="Proteomes" id="UP001164305"/>
    </source>
</evidence>
<dbReference type="Proteomes" id="UP001164305">
    <property type="component" value="Chromosome"/>
</dbReference>
<sequence length="97" mass="10656">MSEGLSIPPWEGRRRADALRYVKAKGRAAGTPCCICHQRIDYSLSYPDPASCSVQHTKSRKLFPHLTWESSLWQPAHLECNQSAGVGGGEALGLMTE</sequence>
<dbReference type="RefSeq" id="WP_263592992.1">
    <property type="nucleotide sequence ID" value="NZ_CP107020.1"/>
</dbReference>
<organism evidence="1 2">
    <name type="scientific">Brachybacterium huguangmaarense</name>
    <dbReference type="NCBI Taxonomy" id="1652028"/>
    <lineage>
        <taxon>Bacteria</taxon>
        <taxon>Bacillati</taxon>
        <taxon>Actinomycetota</taxon>
        <taxon>Actinomycetes</taxon>
        <taxon>Micrococcales</taxon>
        <taxon>Dermabacteraceae</taxon>
        <taxon>Brachybacterium</taxon>
    </lineage>
</organism>
<gene>
    <name evidence="1" type="ORF">BRM3_08980</name>
</gene>
<name>A0ABY6FZD2_9MICO</name>
<protein>
    <recommendedName>
        <fullName evidence="3">HNH endonuclease</fullName>
    </recommendedName>
</protein>
<evidence type="ECO:0000313" key="1">
    <source>
        <dbReference type="EMBL" id="UYG15778.1"/>
    </source>
</evidence>